<dbReference type="Proteomes" id="UP000752696">
    <property type="component" value="Unassembled WGS sequence"/>
</dbReference>
<proteinExistence type="predicted"/>
<evidence type="ECO:0000313" key="1">
    <source>
        <dbReference type="EMBL" id="CAD1480419.1"/>
    </source>
</evidence>
<keyword evidence="2" id="KW-1185">Reference proteome</keyword>
<dbReference type="EMBL" id="CAJDYZ010011993">
    <property type="protein sequence ID" value="CAD1480419.1"/>
    <property type="molecule type" value="Genomic_DNA"/>
</dbReference>
<feature type="non-terminal residue" evidence="1">
    <location>
        <position position="1"/>
    </location>
</feature>
<accession>A0A6V7HIX7</accession>
<organism evidence="1 2">
    <name type="scientific">Heterotrigona itama</name>
    <dbReference type="NCBI Taxonomy" id="395501"/>
    <lineage>
        <taxon>Eukaryota</taxon>
        <taxon>Metazoa</taxon>
        <taxon>Ecdysozoa</taxon>
        <taxon>Arthropoda</taxon>
        <taxon>Hexapoda</taxon>
        <taxon>Insecta</taxon>
        <taxon>Pterygota</taxon>
        <taxon>Neoptera</taxon>
        <taxon>Endopterygota</taxon>
        <taxon>Hymenoptera</taxon>
        <taxon>Apocrita</taxon>
        <taxon>Aculeata</taxon>
        <taxon>Apoidea</taxon>
        <taxon>Anthophila</taxon>
        <taxon>Apidae</taxon>
        <taxon>Heterotrigona</taxon>
    </lineage>
</organism>
<feature type="non-terminal residue" evidence="1">
    <location>
        <position position="74"/>
    </location>
</feature>
<evidence type="ECO:0000313" key="2">
    <source>
        <dbReference type="Proteomes" id="UP000752696"/>
    </source>
</evidence>
<sequence>YRIGICIERESILFDTSSMAIIEIDSSGYFDRIEIHTLKRIIQEHNSRIRETAITLQVSTITLFSIDIKAKKEQ</sequence>
<name>A0A6V7HIX7_9HYME</name>
<reference evidence="1" key="1">
    <citation type="submission" date="2020-07" db="EMBL/GenBank/DDBJ databases">
        <authorList>
            <person name="Nazaruddin N."/>
        </authorList>
    </citation>
    <scope>NUCLEOTIDE SEQUENCE</scope>
</reference>
<gene>
    <name evidence="1" type="ORF">MHI_LOCUS936159</name>
</gene>
<dbReference type="AlphaFoldDB" id="A0A6V7HIX7"/>
<comment type="caution">
    <text evidence="1">The sequence shown here is derived from an EMBL/GenBank/DDBJ whole genome shotgun (WGS) entry which is preliminary data.</text>
</comment>
<protein>
    <submittedName>
        <fullName evidence="1">Uncharacterized protein</fullName>
    </submittedName>
</protein>